<dbReference type="InterPro" id="IPR017896">
    <property type="entry name" value="4Fe4S_Fe-S-bd"/>
</dbReference>
<dbReference type="InterPro" id="IPR027417">
    <property type="entry name" value="P-loop_NTPase"/>
</dbReference>
<keyword evidence="1" id="KW-0479">Metal-binding</keyword>
<feature type="domain" description="4Fe-4S ferredoxin-type" evidence="4">
    <location>
        <begin position="87"/>
        <end position="116"/>
    </location>
</feature>
<dbReference type="Pfam" id="PF00037">
    <property type="entry name" value="Fer4"/>
    <property type="match status" value="2"/>
</dbReference>
<dbReference type="GO" id="GO:0051536">
    <property type="term" value="F:iron-sulfur cluster binding"/>
    <property type="evidence" value="ECO:0007669"/>
    <property type="project" value="UniProtKB-KW"/>
</dbReference>
<dbReference type="PROSITE" id="PS51379">
    <property type="entry name" value="4FE4S_FER_2"/>
    <property type="match status" value="2"/>
</dbReference>
<organism evidence="5">
    <name type="scientific">Desulfomonile tiedjei</name>
    <dbReference type="NCBI Taxonomy" id="2358"/>
    <lineage>
        <taxon>Bacteria</taxon>
        <taxon>Pseudomonadati</taxon>
        <taxon>Thermodesulfobacteriota</taxon>
        <taxon>Desulfomonilia</taxon>
        <taxon>Desulfomonilales</taxon>
        <taxon>Desulfomonilaceae</taxon>
        <taxon>Desulfomonile</taxon>
    </lineage>
</organism>
<evidence type="ECO:0000259" key="4">
    <source>
        <dbReference type="PROSITE" id="PS51379"/>
    </source>
</evidence>
<dbReference type="SUPFAM" id="SSF54862">
    <property type="entry name" value="4Fe-4S ferredoxins"/>
    <property type="match status" value="1"/>
</dbReference>
<dbReference type="PROSITE" id="PS00198">
    <property type="entry name" value="4FE4S_FER_1"/>
    <property type="match status" value="1"/>
</dbReference>
<feature type="domain" description="4Fe-4S ferredoxin-type" evidence="4">
    <location>
        <begin position="58"/>
        <end position="82"/>
    </location>
</feature>
<accession>A0A7C4ETQ3</accession>
<keyword evidence="2" id="KW-0408">Iron</keyword>
<dbReference type="Gene3D" id="3.40.50.300">
    <property type="entry name" value="P-loop containing nucleotide triphosphate hydrolases"/>
    <property type="match status" value="1"/>
</dbReference>
<dbReference type="PANTHER" id="PTHR43063">
    <property type="entry name" value="4FE-4S CLUSTER CONTAINING PARA FAMILY ATPASE PROTEIN"/>
    <property type="match status" value="1"/>
</dbReference>
<proteinExistence type="predicted"/>
<dbReference type="SUPFAM" id="SSF52540">
    <property type="entry name" value="P-loop containing nucleoside triphosphate hydrolases"/>
    <property type="match status" value="1"/>
</dbReference>
<dbReference type="PANTHER" id="PTHR43063:SF1">
    <property type="entry name" value="4FE-4S CLUSTER CONTAINING PARA FAMILY ATPASE PROTEIN"/>
    <property type="match status" value="1"/>
</dbReference>
<dbReference type="Pfam" id="PF01656">
    <property type="entry name" value="CbiA"/>
    <property type="match status" value="1"/>
</dbReference>
<sequence length="289" mass="30547">MIISVASGKGGTGKTTAATSLAAVLGQKAQLIDCDVEEPNCHILMNPVLTMQKPVSLPVPKVDMSKCTLCEKCGQVCQFSAILVIGKEVLTFPEMCHGCGGCSLLCPEGAITEDEREIGVIETGMAGDVEFVHGKLRVGEAMSPPLIRAVKSMINPDRIAILDAPPGASCPVINTVVGSDAIIMVTEPTPFGLHDLRIAIDAVKELGIPLGVVINRADIGDDDVRNYCHTAGIPILMEIPHLRAIAEGYSRGRLLVESAPEYKERFIELFNMVGAMSKGTGASEVSSHA</sequence>
<comment type="caution">
    <text evidence="5">The sequence shown here is derived from an EMBL/GenBank/DDBJ whole genome shotgun (WGS) entry which is preliminary data.</text>
</comment>
<dbReference type="InterPro" id="IPR017900">
    <property type="entry name" value="4Fe4S_Fe_S_CS"/>
</dbReference>
<dbReference type="EMBL" id="DTGT01000185">
    <property type="protein sequence ID" value="HGH60832.1"/>
    <property type="molecule type" value="Genomic_DNA"/>
</dbReference>
<reference evidence="5" key="1">
    <citation type="journal article" date="2020" name="mSystems">
        <title>Genome- and Community-Level Interaction Insights into Carbon Utilization and Element Cycling Functions of Hydrothermarchaeota in Hydrothermal Sediment.</title>
        <authorList>
            <person name="Zhou Z."/>
            <person name="Liu Y."/>
            <person name="Xu W."/>
            <person name="Pan J."/>
            <person name="Luo Z.H."/>
            <person name="Li M."/>
        </authorList>
    </citation>
    <scope>NUCLEOTIDE SEQUENCE [LARGE SCALE GENOMIC DNA]</scope>
    <source>
        <strain evidence="5">SpSt-769</strain>
    </source>
</reference>
<name>A0A7C4ETQ3_9BACT</name>
<gene>
    <name evidence="5" type="ORF">ENV54_05985</name>
</gene>
<evidence type="ECO:0000256" key="1">
    <source>
        <dbReference type="ARBA" id="ARBA00022723"/>
    </source>
</evidence>
<keyword evidence="3" id="KW-0411">Iron-sulfur</keyword>
<dbReference type="GO" id="GO:0046872">
    <property type="term" value="F:metal ion binding"/>
    <property type="evidence" value="ECO:0007669"/>
    <property type="project" value="UniProtKB-KW"/>
</dbReference>
<dbReference type="Gene3D" id="3.30.70.20">
    <property type="match status" value="1"/>
</dbReference>
<evidence type="ECO:0000256" key="3">
    <source>
        <dbReference type="ARBA" id="ARBA00023014"/>
    </source>
</evidence>
<dbReference type="AlphaFoldDB" id="A0A7C4ETQ3"/>
<evidence type="ECO:0000313" key="5">
    <source>
        <dbReference type="EMBL" id="HGH60832.1"/>
    </source>
</evidence>
<evidence type="ECO:0000256" key="2">
    <source>
        <dbReference type="ARBA" id="ARBA00023004"/>
    </source>
</evidence>
<dbReference type="InterPro" id="IPR002586">
    <property type="entry name" value="CobQ/CobB/MinD/ParA_Nub-bd_dom"/>
</dbReference>
<dbReference type="CDD" id="cd03110">
    <property type="entry name" value="SIMIBI_bact_arch"/>
    <property type="match status" value="1"/>
</dbReference>
<protein>
    <submittedName>
        <fullName evidence="5">(4Fe-4S)-binding protein</fullName>
    </submittedName>
</protein>